<sequence>MQNTTDGPMEPSRRAVLGFGFGAIALALAGCTATPPSPNGDPAARPDLRPFSFGTAADPLTLDPALAADNESFRITRQIFEGLIGLDSETGSPIPSLATEWLVSDDGLDVRFTLRQGVRFHDGTEFNAAAVVANFKRWAALPAPESGRSALGFEAVFRHHEDLPVIPTKPPAEPEPDPDATDAENAAAIAAWEKMVQDNKDTAAALDAFPFTGRSFGGSASYYGGIKAVDDSTVILTLRRPLTGLIDALTLPGFGLASPLALITLDANTVNPATGLSSFGKSPVGTGPYRFESWNGGTVNLDRNTEHWLLAEEKAAGLDKESTRPEVLHFIEHRTPSGRLRALLRKDIDGFDMVTVDGLRDLVREGQLIVQRDPFSVSYLGMNSANAQLADPIVRQAIAHAIDRQKLIGQFYIDGTKEARGFVPPSLGIKTSDTYYGYDLPKAKELLAQSGYTGEPIPFLYPLNIARAYLPLPELIYAELSRQLTAAGLNIVPVPIDWSKGYLTSVLSGEHPGLHLLGYNGSYRDPDDFVGSLFGSKRNEFGYNSPAARAQILLARSMPNGPERVAAYEQLSDLLATDLPAIPLTFPISALAFADRVRSYPSSPVLDEVFDKVTLTT</sequence>
<dbReference type="InterPro" id="IPR030678">
    <property type="entry name" value="Peptide/Ni-bd"/>
</dbReference>
<evidence type="ECO:0000313" key="6">
    <source>
        <dbReference type="Proteomes" id="UP000523000"/>
    </source>
</evidence>
<keyword evidence="3" id="KW-0732">Signal</keyword>
<dbReference type="AlphaFoldDB" id="A0A839QT73"/>
<keyword evidence="6" id="KW-1185">Reference proteome</keyword>
<evidence type="ECO:0000256" key="1">
    <source>
        <dbReference type="ARBA" id="ARBA00005695"/>
    </source>
</evidence>
<evidence type="ECO:0000256" key="3">
    <source>
        <dbReference type="ARBA" id="ARBA00022729"/>
    </source>
</evidence>
<dbReference type="InterPro" id="IPR039424">
    <property type="entry name" value="SBP_5"/>
</dbReference>
<dbReference type="GO" id="GO:1904680">
    <property type="term" value="F:peptide transmembrane transporter activity"/>
    <property type="evidence" value="ECO:0007669"/>
    <property type="project" value="TreeGrafter"/>
</dbReference>
<evidence type="ECO:0000313" key="5">
    <source>
        <dbReference type="EMBL" id="MBB2996472.1"/>
    </source>
</evidence>
<proteinExistence type="inferred from homology"/>
<dbReference type="Proteomes" id="UP000523000">
    <property type="component" value="Unassembled WGS sequence"/>
</dbReference>
<dbReference type="Pfam" id="PF00496">
    <property type="entry name" value="SBP_bac_5"/>
    <property type="match status" value="1"/>
</dbReference>
<dbReference type="InterPro" id="IPR000914">
    <property type="entry name" value="SBP_5_dom"/>
</dbReference>
<dbReference type="Gene3D" id="3.10.105.10">
    <property type="entry name" value="Dipeptide-binding Protein, Domain 3"/>
    <property type="match status" value="1"/>
</dbReference>
<comment type="caution">
    <text evidence="5">The sequence shown here is derived from an EMBL/GenBank/DDBJ whole genome shotgun (WGS) entry which is preliminary data.</text>
</comment>
<keyword evidence="2" id="KW-0813">Transport</keyword>
<dbReference type="PANTHER" id="PTHR30290">
    <property type="entry name" value="PERIPLASMIC BINDING COMPONENT OF ABC TRANSPORTER"/>
    <property type="match status" value="1"/>
</dbReference>
<dbReference type="GO" id="GO:0043190">
    <property type="term" value="C:ATP-binding cassette (ABC) transporter complex"/>
    <property type="evidence" value="ECO:0007669"/>
    <property type="project" value="InterPro"/>
</dbReference>
<accession>A0A839QT73</accession>
<dbReference type="PANTHER" id="PTHR30290:SF9">
    <property type="entry name" value="OLIGOPEPTIDE-BINDING PROTEIN APPA"/>
    <property type="match status" value="1"/>
</dbReference>
<evidence type="ECO:0000259" key="4">
    <source>
        <dbReference type="Pfam" id="PF00496"/>
    </source>
</evidence>
<dbReference type="RefSeq" id="WP_183511746.1">
    <property type="nucleotide sequence ID" value="NZ_BAABGK010000012.1"/>
</dbReference>
<dbReference type="Gene3D" id="3.90.76.10">
    <property type="entry name" value="Dipeptide-binding Protein, Domain 1"/>
    <property type="match status" value="2"/>
</dbReference>
<protein>
    <submittedName>
        <fullName evidence="5">Peptide/nickel transport system substrate-binding protein</fullName>
    </submittedName>
</protein>
<reference evidence="5 6" key="1">
    <citation type="submission" date="2020-08" db="EMBL/GenBank/DDBJ databases">
        <title>Sequencing the genomes of 1000 actinobacteria strains.</title>
        <authorList>
            <person name="Klenk H.-P."/>
        </authorList>
    </citation>
    <scope>NUCLEOTIDE SEQUENCE [LARGE SCALE GENOMIC DNA]</scope>
    <source>
        <strain evidence="5 6">DSM 22826</strain>
    </source>
</reference>
<feature type="domain" description="Solute-binding protein family 5" evidence="4">
    <location>
        <begin position="93"/>
        <end position="539"/>
    </location>
</feature>
<dbReference type="GO" id="GO:0042597">
    <property type="term" value="C:periplasmic space"/>
    <property type="evidence" value="ECO:0007669"/>
    <property type="project" value="UniProtKB-ARBA"/>
</dbReference>
<gene>
    <name evidence="5" type="ORF">E9229_002663</name>
</gene>
<comment type="similarity">
    <text evidence="1">Belongs to the bacterial solute-binding protein 5 family.</text>
</comment>
<evidence type="ECO:0000256" key="2">
    <source>
        <dbReference type="ARBA" id="ARBA00022448"/>
    </source>
</evidence>
<dbReference type="SUPFAM" id="SSF53850">
    <property type="entry name" value="Periplasmic binding protein-like II"/>
    <property type="match status" value="1"/>
</dbReference>
<dbReference type="GO" id="GO:0015833">
    <property type="term" value="P:peptide transport"/>
    <property type="evidence" value="ECO:0007669"/>
    <property type="project" value="TreeGrafter"/>
</dbReference>
<dbReference type="PIRSF" id="PIRSF002741">
    <property type="entry name" value="MppA"/>
    <property type="match status" value="1"/>
</dbReference>
<dbReference type="EMBL" id="JACHVS010000001">
    <property type="protein sequence ID" value="MBB2996472.1"/>
    <property type="molecule type" value="Genomic_DNA"/>
</dbReference>
<organism evidence="5 6">
    <name type="scientific">Paeniglutamicibacter cryotolerans</name>
    <dbReference type="NCBI Taxonomy" id="670079"/>
    <lineage>
        <taxon>Bacteria</taxon>
        <taxon>Bacillati</taxon>
        <taxon>Actinomycetota</taxon>
        <taxon>Actinomycetes</taxon>
        <taxon>Micrococcales</taxon>
        <taxon>Micrococcaceae</taxon>
        <taxon>Paeniglutamicibacter</taxon>
    </lineage>
</organism>
<name>A0A839QT73_9MICC</name>
<dbReference type="Gene3D" id="3.40.190.10">
    <property type="entry name" value="Periplasmic binding protein-like II"/>
    <property type="match status" value="2"/>
</dbReference>